<name>K9W699_9CYAN</name>
<dbReference type="KEGG" id="cep:Cri9333_4945"/>
<keyword evidence="2" id="KW-1185">Reference proteome</keyword>
<evidence type="ECO:0000313" key="2">
    <source>
        <dbReference type="Proteomes" id="UP000010472"/>
    </source>
</evidence>
<accession>K9W699</accession>
<geneLocation type="plasmid" evidence="1 2">
    <name>pCRI9333.06</name>
</geneLocation>
<dbReference type="Proteomes" id="UP000010472">
    <property type="component" value="Plasmid pCRI9333.06"/>
</dbReference>
<gene>
    <name evidence="1" type="ORF">Cri9333_4945</name>
</gene>
<sequence length="68" mass="7877">MTRPSSLFERIIHKKQATKNYSLEFFKLKIVYAIATQAILITATSTNLSEKQGRLRQRDVYWLTIASS</sequence>
<organism evidence="1 2">
    <name type="scientific">Crinalium epipsammum PCC 9333</name>
    <dbReference type="NCBI Taxonomy" id="1173022"/>
    <lineage>
        <taxon>Bacteria</taxon>
        <taxon>Bacillati</taxon>
        <taxon>Cyanobacteriota</taxon>
        <taxon>Cyanophyceae</taxon>
        <taxon>Gomontiellales</taxon>
        <taxon>Gomontiellaceae</taxon>
        <taxon>Crinalium</taxon>
    </lineage>
</organism>
<reference evidence="1 2" key="1">
    <citation type="submission" date="2012-06" db="EMBL/GenBank/DDBJ databases">
        <title>Finished plasmid 6 of genome of Crinalium epipsammum PCC 9333.</title>
        <authorList>
            <consortium name="US DOE Joint Genome Institute"/>
            <person name="Gugger M."/>
            <person name="Coursin T."/>
            <person name="Rippka R."/>
            <person name="Tandeau De Marsac N."/>
            <person name="Huntemann M."/>
            <person name="Wei C.-L."/>
            <person name="Han J."/>
            <person name="Detter J.C."/>
            <person name="Han C."/>
            <person name="Tapia R."/>
            <person name="Davenport K."/>
            <person name="Daligault H."/>
            <person name="Erkkila T."/>
            <person name="Gu W."/>
            <person name="Munk A.C.C."/>
            <person name="Teshima H."/>
            <person name="Xu Y."/>
            <person name="Chain P."/>
            <person name="Chen A."/>
            <person name="Krypides N."/>
            <person name="Mavromatis K."/>
            <person name="Markowitz V."/>
            <person name="Szeto E."/>
            <person name="Ivanova N."/>
            <person name="Mikhailova N."/>
            <person name="Ovchinnikova G."/>
            <person name="Pagani I."/>
            <person name="Pati A."/>
            <person name="Goodwin L."/>
            <person name="Peters L."/>
            <person name="Pitluck S."/>
            <person name="Woyke T."/>
            <person name="Kerfeld C."/>
        </authorList>
    </citation>
    <scope>NUCLEOTIDE SEQUENCE [LARGE SCALE GENOMIC DNA]</scope>
    <source>
        <strain evidence="1 2">PCC 9333</strain>
        <plasmid evidence="2">Plasmid pCRI9333.06</plasmid>
    </source>
</reference>
<evidence type="ECO:0000313" key="1">
    <source>
        <dbReference type="EMBL" id="AFZ15701.1"/>
    </source>
</evidence>
<dbReference type="EMBL" id="CP003626">
    <property type="protein sequence ID" value="AFZ15701.1"/>
    <property type="molecule type" value="Genomic_DNA"/>
</dbReference>
<proteinExistence type="predicted"/>
<dbReference type="RefSeq" id="WP_015205622.1">
    <property type="nucleotide sequence ID" value="NC_019755.1"/>
</dbReference>
<dbReference type="HOGENOM" id="CLU_2786884_0_0_3"/>
<protein>
    <submittedName>
        <fullName evidence="1">Uncharacterized protein</fullName>
    </submittedName>
</protein>
<keyword evidence="1" id="KW-0614">Plasmid</keyword>
<dbReference type="AlphaFoldDB" id="K9W699"/>